<proteinExistence type="predicted"/>
<dbReference type="Proteomes" id="UP000541558">
    <property type="component" value="Unassembled WGS sequence"/>
</dbReference>
<dbReference type="OrthoDB" id="3350812at2759"/>
<comment type="caution">
    <text evidence="3">The sequence shown here is derived from an EMBL/GenBank/DDBJ whole genome shotgun (WGS) entry which is preliminary data.</text>
</comment>
<feature type="transmembrane region" description="Helical" evidence="1">
    <location>
        <begin position="173"/>
        <end position="197"/>
    </location>
</feature>
<organism evidence="3 4">
    <name type="scientific">Ephemerocybe angulata</name>
    <dbReference type="NCBI Taxonomy" id="980116"/>
    <lineage>
        <taxon>Eukaryota</taxon>
        <taxon>Fungi</taxon>
        <taxon>Dikarya</taxon>
        <taxon>Basidiomycota</taxon>
        <taxon>Agaricomycotina</taxon>
        <taxon>Agaricomycetes</taxon>
        <taxon>Agaricomycetidae</taxon>
        <taxon>Agaricales</taxon>
        <taxon>Agaricineae</taxon>
        <taxon>Psathyrellaceae</taxon>
        <taxon>Ephemerocybe</taxon>
    </lineage>
</organism>
<gene>
    <name evidence="3" type="ORF">D9611_001262</name>
</gene>
<feature type="transmembrane region" description="Helical" evidence="1">
    <location>
        <begin position="95"/>
        <end position="114"/>
    </location>
</feature>
<keyword evidence="4" id="KW-1185">Reference proteome</keyword>
<keyword evidence="1" id="KW-0812">Transmembrane</keyword>
<evidence type="ECO:0000256" key="1">
    <source>
        <dbReference type="SAM" id="Phobius"/>
    </source>
</evidence>
<dbReference type="Pfam" id="PF20151">
    <property type="entry name" value="DUF6533"/>
    <property type="match status" value="1"/>
</dbReference>
<feature type="transmembrane region" description="Helical" evidence="1">
    <location>
        <begin position="126"/>
        <end position="149"/>
    </location>
</feature>
<dbReference type="EMBL" id="JAACJK010000001">
    <property type="protein sequence ID" value="KAF5342480.1"/>
    <property type="molecule type" value="Genomic_DNA"/>
</dbReference>
<sequence length="290" mass="32621">MVYDILITFDEEYRSIWTGRMGITKILYLFARYSTIFEVGVVLWGTSYECTSTAIRPAHSVTSNSHSILQSKLYLETGTGDAKSLLISTYVSTWFYIRGLFVIGLGFGEMIMSMRTWAVWKRSKKLGIFLLIFWPVCWIAGFVIAGLFAKTVKFDPSPMSQFKGCFVTEASPILFIAFVILLLYDTVNLVLISIPAYNSCEAKTAKLYSTRCLLISAPPLCPDRRGGTSQLVRSVYTDGIVYYVYLFALSALNIIVIVKMPTDLVTLLSMYVPFYTGSTPEANWTPFGYT</sequence>
<reference evidence="3 4" key="1">
    <citation type="journal article" date="2020" name="ISME J.">
        <title>Uncovering the hidden diversity of litter-decomposition mechanisms in mushroom-forming fungi.</title>
        <authorList>
            <person name="Floudas D."/>
            <person name="Bentzer J."/>
            <person name="Ahren D."/>
            <person name="Johansson T."/>
            <person name="Persson P."/>
            <person name="Tunlid A."/>
        </authorList>
    </citation>
    <scope>NUCLEOTIDE SEQUENCE [LARGE SCALE GENOMIC DNA]</scope>
    <source>
        <strain evidence="3 4">CBS 175.51</strain>
    </source>
</reference>
<dbReference type="AlphaFoldDB" id="A0A8H5CIP6"/>
<name>A0A8H5CIP6_9AGAR</name>
<feature type="domain" description="DUF6533" evidence="2">
    <location>
        <begin position="1"/>
        <end position="37"/>
    </location>
</feature>
<protein>
    <recommendedName>
        <fullName evidence="2">DUF6533 domain-containing protein</fullName>
    </recommendedName>
</protein>
<evidence type="ECO:0000313" key="4">
    <source>
        <dbReference type="Proteomes" id="UP000541558"/>
    </source>
</evidence>
<evidence type="ECO:0000259" key="2">
    <source>
        <dbReference type="Pfam" id="PF20151"/>
    </source>
</evidence>
<keyword evidence="1" id="KW-0472">Membrane</keyword>
<feature type="transmembrane region" description="Helical" evidence="1">
    <location>
        <begin position="240"/>
        <end position="260"/>
    </location>
</feature>
<dbReference type="InterPro" id="IPR045340">
    <property type="entry name" value="DUF6533"/>
</dbReference>
<keyword evidence="1" id="KW-1133">Transmembrane helix</keyword>
<evidence type="ECO:0000313" key="3">
    <source>
        <dbReference type="EMBL" id="KAF5342480.1"/>
    </source>
</evidence>
<accession>A0A8H5CIP6</accession>